<reference evidence="1 2" key="2">
    <citation type="journal article" date="2011" name="ISME J.">
        <title>RNA-seq reveals cooperative metabolic interactions between two termite-gut spirochete species in co-culture.</title>
        <authorList>
            <person name="Rosenthal A.Z."/>
            <person name="Matson E.G."/>
            <person name="Eldar A."/>
            <person name="Leadbetter J.R."/>
        </authorList>
    </citation>
    <scope>NUCLEOTIDE SEQUENCE [LARGE SCALE GENOMIC DNA]</scope>
    <source>
        <strain evidence="2">ATCC BAA-887 / DSM 12427 / ZAS-2</strain>
    </source>
</reference>
<dbReference type="Proteomes" id="UP000009223">
    <property type="component" value="Chromosome"/>
</dbReference>
<dbReference type="STRING" id="545694.TREPR_0347"/>
<dbReference type="HOGENOM" id="CLU_075010_0_0_12"/>
<reference evidence="2" key="1">
    <citation type="submission" date="2009-12" db="EMBL/GenBank/DDBJ databases">
        <title>Complete sequence of Treponema primitia strain ZAS-2.</title>
        <authorList>
            <person name="Tetu S.G."/>
            <person name="Matson E."/>
            <person name="Ren Q."/>
            <person name="Seshadri R."/>
            <person name="Elbourne L."/>
            <person name="Hassan K.A."/>
            <person name="Durkin A."/>
            <person name="Radune D."/>
            <person name="Mohamoud Y."/>
            <person name="Shay R."/>
            <person name="Jin S."/>
            <person name="Zhang X."/>
            <person name="Lucey K."/>
            <person name="Ballor N.R."/>
            <person name="Ottesen E."/>
            <person name="Rosenthal R."/>
            <person name="Allen A."/>
            <person name="Leadbetter J.R."/>
            <person name="Paulsen I.T."/>
        </authorList>
    </citation>
    <scope>NUCLEOTIDE SEQUENCE [LARGE SCALE GENOMIC DNA]</scope>
    <source>
        <strain evidence="2">ATCC BAA-887 / DSM 12427 / ZAS-2</strain>
    </source>
</reference>
<sequence length="335" mass="38974">MEGFKLKKSKLYFLVLYFIRKIYYLCIRIIKIKYPDFKPKRGTGGTNSARYCYSICMRHIVHLFNNGMKQIPRSIAEFGPGDSLGIGLCMMLAGVDEYYAFDIVEHANKSTNLAIFNELINLFKEKSPIPDNNEFSNIKPLLDDYSFPSHIFNENILNEALSDKRINNIKQLLTESSLDTSGNIKIKYIVPWENYSGNYPNVDFVLSQAVLEHIDNLPQFYFVMAQILNSGCFTSHEIDFKSHGETYEWNGHWAISNKKWKKIRGARPYLINREPLSTHLEFLKRNKFIILEKECHSATQYGRPTIKRSKLSDRFLNMSDEDYDTSSCFILAKKE</sequence>
<protein>
    <recommendedName>
        <fullName evidence="3">Methyltransferase type 11 domain-containing protein</fullName>
    </recommendedName>
</protein>
<keyword evidence="2" id="KW-1185">Reference proteome</keyword>
<proteinExistence type="predicted"/>
<accession>F5YN34</accession>
<dbReference type="EMBL" id="CP001843">
    <property type="protein sequence ID" value="AEF86439.1"/>
    <property type="molecule type" value="Genomic_DNA"/>
</dbReference>
<name>F5YN34_TREPZ</name>
<dbReference type="KEGG" id="tpi:TREPR_0347"/>
<organism evidence="1 2">
    <name type="scientific">Treponema primitia (strain ATCC BAA-887 / DSM 12427 / ZAS-2)</name>
    <dbReference type="NCBI Taxonomy" id="545694"/>
    <lineage>
        <taxon>Bacteria</taxon>
        <taxon>Pseudomonadati</taxon>
        <taxon>Spirochaetota</taxon>
        <taxon>Spirochaetia</taxon>
        <taxon>Spirochaetales</taxon>
        <taxon>Treponemataceae</taxon>
        <taxon>Treponema</taxon>
    </lineage>
</organism>
<gene>
    <name evidence="1" type="ordered locus">TREPR_0347</name>
</gene>
<dbReference type="AlphaFoldDB" id="F5YN34"/>
<dbReference type="eggNOG" id="ENOG5033K6G">
    <property type="taxonomic scope" value="Bacteria"/>
</dbReference>
<evidence type="ECO:0000313" key="1">
    <source>
        <dbReference type="EMBL" id="AEF86439.1"/>
    </source>
</evidence>
<evidence type="ECO:0000313" key="2">
    <source>
        <dbReference type="Proteomes" id="UP000009223"/>
    </source>
</evidence>
<evidence type="ECO:0008006" key="3">
    <source>
        <dbReference type="Google" id="ProtNLM"/>
    </source>
</evidence>